<name>A0ABM1YC69_AEDAL</name>
<organism evidence="1 2">
    <name type="scientific">Aedes albopictus</name>
    <name type="common">Asian tiger mosquito</name>
    <name type="synonym">Stegomyia albopicta</name>
    <dbReference type="NCBI Taxonomy" id="7160"/>
    <lineage>
        <taxon>Eukaryota</taxon>
        <taxon>Metazoa</taxon>
        <taxon>Ecdysozoa</taxon>
        <taxon>Arthropoda</taxon>
        <taxon>Hexapoda</taxon>
        <taxon>Insecta</taxon>
        <taxon>Pterygota</taxon>
        <taxon>Neoptera</taxon>
        <taxon>Endopterygota</taxon>
        <taxon>Diptera</taxon>
        <taxon>Nematocera</taxon>
        <taxon>Culicoidea</taxon>
        <taxon>Culicidae</taxon>
        <taxon>Culicinae</taxon>
        <taxon>Aedini</taxon>
        <taxon>Aedes</taxon>
        <taxon>Stegomyia</taxon>
    </lineage>
</organism>
<dbReference type="EnsemblMetazoa" id="AALFPA23_007801.R10437">
    <property type="protein sequence ID" value="AALFPA23_007801.P10437"/>
    <property type="gene ID" value="AALFPA23_007801"/>
</dbReference>
<evidence type="ECO:0000313" key="1">
    <source>
        <dbReference type="EnsemblMetazoa" id="AALFPA23_007801.P10437"/>
    </source>
</evidence>
<accession>A0ABM1YC69</accession>
<evidence type="ECO:0000313" key="2">
    <source>
        <dbReference type="Proteomes" id="UP000069940"/>
    </source>
</evidence>
<dbReference type="GeneID" id="109422982"/>
<dbReference type="Proteomes" id="UP000069940">
    <property type="component" value="Unassembled WGS sequence"/>
</dbReference>
<sequence length="380" mass="43645">MIRSIFGCLGRVLQLIRNHIKPLILLTSFATFVWLIVSTTNRPEFTRHSHSSSDAGVDSFADINPDQRWSKSSVDIFLRLLDIEGNLTSLVVQSQDEMCPLKDETVFSAFIDDSLEENLWQYYTLIALRQNLAFSSEGGFVIVPFLPQSTKQRLERIFDVVPMDIISDLPFDCYDIGNAVIINSSTEIMRPKSRDQIHILDSGTRRYRDLVATDWNSESSQLSLQAANVARQRLSRLRDLGVKIRPDNQTGVEFVGIYIQLDDSLPFDYFYRAITFQRKLHFARLIFVVICEDPQSALCERIHAPKEEIYVQPMKANNPGYDFALMSLCNHTIISNHMGIFHALNNGGDVVVYEFEQTDVRIRYLPWLLANELDSWYMLA</sequence>
<evidence type="ECO:0008006" key="3">
    <source>
        <dbReference type="Google" id="ProtNLM"/>
    </source>
</evidence>
<protein>
    <recommendedName>
        <fullName evidence="3">Secreted protein</fullName>
    </recommendedName>
</protein>
<reference evidence="2" key="1">
    <citation type="journal article" date="2015" name="Proc. Natl. Acad. Sci. U.S.A.">
        <title>Genome sequence of the Asian Tiger mosquito, Aedes albopictus, reveals insights into its biology, genetics, and evolution.</title>
        <authorList>
            <person name="Chen X.G."/>
            <person name="Jiang X."/>
            <person name="Gu J."/>
            <person name="Xu M."/>
            <person name="Wu Y."/>
            <person name="Deng Y."/>
            <person name="Zhang C."/>
            <person name="Bonizzoni M."/>
            <person name="Dermauw W."/>
            <person name="Vontas J."/>
            <person name="Armbruster P."/>
            <person name="Huang X."/>
            <person name="Yang Y."/>
            <person name="Zhang H."/>
            <person name="He W."/>
            <person name="Peng H."/>
            <person name="Liu Y."/>
            <person name="Wu K."/>
            <person name="Chen J."/>
            <person name="Lirakis M."/>
            <person name="Topalis P."/>
            <person name="Van Leeuwen T."/>
            <person name="Hall A.B."/>
            <person name="Jiang X."/>
            <person name="Thorpe C."/>
            <person name="Mueller R.L."/>
            <person name="Sun C."/>
            <person name="Waterhouse R.M."/>
            <person name="Yan G."/>
            <person name="Tu Z.J."/>
            <person name="Fang X."/>
            <person name="James A.A."/>
        </authorList>
    </citation>
    <scope>NUCLEOTIDE SEQUENCE [LARGE SCALE GENOMIC DNA]</scope>
    <source>
        <strain evidence="2">Foshan</strain>
    </source>
</reference>
<reference evidence="1" key="2">
    <citation type="submission" date="2025-05" db="UniProtKB">
        <authorList>
            <consortium name="EnsemblMetazoa"/>
        </authorList>
    </citation>
    <scope>IDENTIFICATION</scope>
    <source>
        <strain evidence="1">Foshan</strain>
    </source>
</reference>
<keyword evidence="2" id="KW-1185">Reference proteome</keyword>
<proteinExistence type="predicted"/>
<dbReference type="RefSeq" id="XP_019531944.2">
    <property type="nucleotide sequence ID" value="XM_019676399.3"/>
</dbReference>